<reference evidence="1" key="1">
    <citation type="submission" date="2020-09" db="EMBL/GenBank/DDBJ databases">
        <title>Genome-Enabled Discovery of Anthraquinone Biosynthesis in Senna tora.</title>
        <authorList>
            <person name="Kang S.-H."/>
            <person name="Pandey R.P."/>
            <person name="Lee C.-M."/>
            <person name="Sim J.-S."/>
            <person name="Jeong J.-T."/>
            <person name="Choi B.-S."/>
            <person name="Jung M."/>
            <person name="Ginzburg D."/>
            <person name="Zhao K."/>
            <person name="Won S.Y."/>
            <person name="Oh T.-J."/>
            <person name="Yu Y."/>
            <person name="Kim N.-H."/>
            <person name="Lee O.R."/>
            <person name="Lee T.-H."/>
            <person name="Bashyal P."/>
            <person name="Kim T.-S."/>
            <person name="Lee W.-H."/>
            <person name="Kawkins C."/>
            <person name="Kim C.-K."/>
            <person name="Kim J.S."/>
            <person name="Ahn B.O."/>
            <person name="Rhee S.Y."/>
            <person name="Sohng J.K."/>
        </authorList>
    </citation>
    <scope>NUCLEOTIDE SEQUENCE</scope>
    <source>
        <tissue evidence="1">Leaf</tissue>
    </source>
</reference>
<name>A0A834XEP5_9FABA</name>
<keyword evidence="2" id="KW-1185">Reference proteome</keyword>
<evidence type="ECO:0000313" key="2">
    <source>
        <dbReference type="Proteomes" id="UP000634136"/>
    </source>
</evidence>
<evidence type="ECO:0000313" key="1">
    <source>
        <dbReference type="EMBL" id="KAF7842917.1"/>
    </source>
</evidence>
<organism evidence="1 2">
    <name type="scientific">Senna tora</name>
    <dbReference type="NCBI Taxonomy" id="362788"/>
    <lineage>
        <taxon>Eukaryota</taxon>
        <taxon>Viridiplantae</taxon>
        <taxon>Streptophyta</taxon>
        <taxon>Embryophyta</taxon>
        <taxon>Tracheophyta</taxon>
        <taxon>Spermatophyta</taxon>
        <taxon>Magnoliopsida</taxon>
        <taxon>eudicotyledons</taxon>
        <taxon>Gunneridae</taxon>
        <taxon>Pentapetalae</taxon>
        <taxon>rosids</taxon>
        <taxon>fabids</taxon>
        <taxon>Fabales</taxon>
        <taxon>Fabaceae</taxon>
        <taxon>Caesalpinioideae</taxon>
        <taxon>Cassia clade</taxon>
        <taxon>Senna</taxon>
    </lineage>
</organism>
<gene>
    <name evidence="1" type="ORF">G2W53_005215</name>
</gene>
<sequence length="42" mass="4535">MAKAKAGDMKGKLGLKFRKVILNSNTRAFFYTHAPIPISVGG</sequence>
<protein>
    <submittedName>
        <fullName evidence="1">Uncharacterized protein</fullName>
    </submittedName>
</protein>
<dbReference type="AlphaFoldDB" id="A0A834XEP5"/>
<comment type="caution">
    <text evidence="1">The sequence shown here is derived from an EMBL/GenBank/DDBJ whole genome shotgun (WGS) entry which is preliminary data.</text>
</comment>
<proteinExistence type="predicted"/>
<accession>A0A834XEP5</accession>
<dbReference type="EMBL" id="JAAIUW010000002">
    <property type="protein sequence ID" value="KAF7842917.1"/>
    <property type="molecule type" value="Genomic_DNA"/>
</dbReference>
<dbReference type="Proteomes" id="UP000634136">
    <property type="component" value="Unassembled WGS sequence"/>
</dbReference>